<reference evidence="11" key="2">
    <citation type="submission" date="2025-09" db="UniProtKB">
        <authorList>
            <consortium name="Ensembl"/>
        </authorList>
    </citation>
    <scope>IDENTIFICATION</scope>
</reference>
<evidence type="ECO:0000256" key="8">
    <source>
        <dbReference type="PROSITE-ProRule" id="PRU00042"/>
    </source>
</evidence>
<keyword evidence="12" id="KW-1185">Reference proteome</keyword>
<feature type="domain" description="C2H2-type" evidence="10">
    <location>
        <begin position="131"/>
        <end position="158"/>
    </location>
</feature>
<comment type="similarity">
    <text evidence="1">Belongs to the krueppel C2H2-type zinc-finger protein family.</text>
</comment>
<dbReference type="Ensembl" id="ENSMCST00000018296.1">
    <property type="protein sequence ID" value="ENSMCSP00000017844.1"/>
    <property type="gene ID" value="ENSMCSG00000012515.1"/>
</dbReference>
<protein>
    <recommendedName>
        <fullName evidence="10">C2H2-type domain-containing protein</fullName>
    </recommendedName>
</protein>
<keyword evidence="5" id="KW-0862">Zinc</keyword>
<dbReference type="FunFam" id="3.30.160.60:FF:002343">
    <property type="entry name" value="Zinc finger protein 33A"/>
    <property type="match status" value="1"/>
</dbReference>
<dbReference type="SMART" id="SM00355">
    <property type="entry name" value="ZnF_C2H2"/>
    <property type="match status" value="4"/>
</dbReference>
<evidence type="ECO:0000313" key="12">
    <source>
        <dbReference type="Proteomes" id="UP000694560"/>
    </source>
</evidence>
<evidence type="ECO:0000256" key="4">
    <source>
        <dbReference type="ARBA" id="ARBA00022771"/>
    </source>
</evidence>
<proteinExistence type="inferred from homology"/>
<dbReference type="GO" id="GO:0031981">
    <property type="term" value="C:nuclear lumen"/>
    <property type="evidence" value="ECO:0007669"/>
    <property type="project" value="UniProtKB-ARBA"/>
</dbReference>
<dbReference type="Gene3D" id="3.30.160.60">
    <property type="entry name" value="Classic Zinc Finger"/>
    <property type="match status" value="5"/>
</dbReference>
<evidence type="ECO:0000256" key="1">
    <source>
        <dbReference type="ARBA" id="ARBA00006991"/>
    </source>
</evidence>
<keyword evidence="6" id="KW-0238">DNA-binding</keyword>
<evidence type="ECO:0000256" key="2">
    <source>
        <dbReference type="ARBA" id="ARBA00022723"/>
    </source>
</evidence>
<dbReference type="SUPFAM" id="SSF57667">
    <property type="entry name" value="beta-beta-alpha zinc fingers"/>
    <property type="match status" value="3"/>
</dbReference>
<dbReference type="AlphaFoldDB" id="A0A8C5U816"/>
<dbReference type="Pfam" id="PF13894">
    <property type="entry name" value="zf-C2H2_4"/>
    <property type="match status" value="1"/>
</dbReference>
<reference evidence="11" key="1">
    <citation type="submission" date="2025-08" db="UniProtKB">
        <authorList>
            <consortium name="Ensembl"/>
        </authorList>
    </citation>
    <scope>IDENTIFICATION</scope>
</reference>
<feature type="domain" description="C2H2-type" evidence="10">
    <location>
        <begin position="159"/>
        <end position="186"/>
    </location>
</feature>
<evidence type="ECO:0000313" key="11">
    <source>
        <dbReference type="Ensembl" id="ENSMCSP00000017844.1"/>
    </source>
</evidence>
<dbReference type="PROSITE" id="PS50157">
    <property type="entry name" value="ZINC_FINGER_C2H2_2"/>
    <property type="match status" value="5"/>
</dbReference>
<accession>A0A8C5U816</accession>
<evidence type="ECO:0000256" key="3">
    <source>
        <dbReference type="ARBA" id="ARBA00022737"/>
    </source>
</evidence>
<feature type="region of interest" description="Disordered" evidence="9">
    <location>
        <begin position="1"/>
        <end position="26"/>
    </location>
</feature>
<dbReference type="InterPro" id="IPR013087">
    <property type="entry name" value="Znf_C2H2_type"/>
</dbReference>
<evidence type="ECO:0000256" key="9">
    <source>
        <dbReference type="SAM" id="MobiDB-lite"/>
    </source>
</evidence>
<dbReference type="FunFam" id="3.30.160.60:FF:002090">
    <property type="entry name" value="Zinc finger protein 473"/>
    <property type="match status" value="1"/>
</dbReference>
<organism evidence="11 12">
    <name type="scientific">Malurus cyaneus samueli</name>
    <dbReference type="NCBI Taxonomy" id="2593467"/>
    <lineage>
        <taxon>Eukaryota</taxon>
        <taxon>Metazoa</taxon>
        <taxon>Chordata</taxon>
        <taxon>Craniata</taxon>
        <taxon>Vertebrata</taxon>
        <taxon>Euteleostomi</taxon>
        <taxon>Archelosauria</taxon>
        <taxon>Archosauria</taxon>
        <taxon>Dinosauria</taxon>
        <taxon>Saurischia</taxon>
        <taxon>Theropoda</taxon>
        <taxon>Coelurosauria</taxon>
        <taxon>Aves</taxon>
        <taxon>Neognathae</taxon>
        <taxon>Neoaves</taxon>
        <taxon>Telluraves</taxon>
        <taxon>Australaves</taxon>
        <taxon>Passeriformes</taxon>
        <taxon>Meliphagoidea</taxon>
        <taxon>Maluridae</taxon>
        <taxon>Malurus</taxon>
    </lineage>
</organism>
<evidence type="ECO:0000256" key="6">
    <source>
        <dbReference type="ARBA" id="ARBA00023125"/>
    </source>
</evidence>
<dbReference type="PANTHER" id="PTHR24377">
    <property type="entry name" value="IP01015P-RELATED"/>
    <property type="match status" value="1"/>
</dbReference>
<dbReference type="GO" id="GO:0003677">
    <property type="term" value="F:DNA binding"/>
    <property type="evidence" value="ECO:0007669"/>
    <property type="project" value="UniProtKB-KW"/>
</dbReference>
<evidence type="ECO:0000259" key="10">
    <source>
        <dbReference type="PROSITE" id="PS50157"/>
    </source>
</evidence>
<dbReference type="Pfam" id="PF00096">
    <property type="entry name" value="zf-C2H2"/>
    <property type="match status" value="3"/>
</dbReference>
<dbReference type="FunFam" id="3.30.160.60:FF:003288">
    <property type="entry name" value="Uncharacterized protein"/>
    <property type="match status" value="1"/>
</dbReference>
<keyword evidence="4 8" id="KW-0863">Zinc-finger</keyword>
<feature type="domain" description="C2H2-type" evidence="10">
    <location>
        <begin position="187"/>
        <end position="214"/>
    </location>
</feature>
<dbReference type="InterPro" id="IPR036236">
    <property type="entry name" value="Znf_C2H2_sf"/>
</dbReference>
<evidence type="ECO:0000256" key="5">
    <source>
        <dbReference type="ARBA" id="ARBA00022833"/>
    </source>
</evidence>
<dbReference type="OrthoDB" id="8117402at2759"/>
<dbReference type="FunFam" id="3.30.160.60:FF:000176">
    <property type="entry name" value="zinc finger protein 70"/>
    <property type="match status" value="1"/>
</dbReference>
<evidence type="ECO:0000256" key="7">
    <source>
        <dbReference type="ARBA" id="ARBA00023242"/>
    </source>
</evidence>
<feature type="domain" description="C2H2-type" evidence="10">
    <location>
        <begin position="215"/>
        <end position="242"/>
    </location>
</feature>
<dbReference type="PROSITE" id="PS00028">
    <property type="entry name" value="ZINC_FINGER_C2H2_1"/>
    <property type="match status" value="4"/>
</dbReference>
<dbReference type="InterPro" id="IPR050826">
    <property type="entry name" value="Krueppel_C2H2_ZnFinger"/>
</dbReference>
<name>A0A8C5U816_9PASS</name>
<dbReference type="FunFam" id="3.30.160.60:FF:000352">
    <property type="entry name" value="zinc finger protein 3 homolog"/>
    <property type="match status" value="1"/>
</dbReference>
<dbReference type="GO" id="GO:0008270">
    <property type="term" value="F:zinc ion binding"/>
    <property type="evidence" value="ECO:0007669"/>
    <property type="project" value="UniProtKB-KW"/>
</dbReference>
<keyword evidence="7" id="KW-0539">Nucleus</keyword>
<keyword evidence="3" id="KW-0677">Repeat</keyword>
<feature type="domain" description="C2H2-type" evidence="10">
    <location>
        <begin position="103"/>
        <end position="130"/>
    </location>
</feature>
<dbReference type="Proteomes" id="UP000694560">
    <property type="component" value="Unplaced"/>
</dbReference>
<keyword evidence="2" id="KW-0479">Metal-binding</keyword>
<sequence>QLLSQNRAVGPGKAQGGESSPTPFPSLLLHLPAQHHSWLQDNPGADAVLLGMHWEDLLPLSCGTEANPILSLSFLPQAMTAPGHRNPVELGVHEQLHTGEKPYKCLECGKSFSKSTRLICHRLIHTGEWPYECRECGKGFSCSSSLIVHLRSHTGERPYKCGECGKDFREKSQLIRHHRTHTGESPYQCGECGKIFSQSSHLISHQRIHTGERSYECSECGKSFSKRENMWSGGDPRCCHSF</sequence>